<dbReference type="EMBL" id="JBIRUI010000028">
    <property type="protein sequence ID" value="MFI1718931.1"/>
    <property type="molecule type" value="Genomic_DNA"/>
</dbReference>
<dbReference type="Gene3D" id="3.30.429.10">
    <property type="entry name" value="Macrophage Migration Inhibitory Factor"/>
    <property type="match status" value="1"/>
</dbReference>
<dbReference type="SUPFAM" id="SSF55331">
    <property type="entry name" value="Tautomerase/MIF"/>
    <property type="match status" value="1"/>
</dbReference>
<dbReference type="RefSeq" id="WP_359588345.1">
    <property type="nucleotide sequence ID" value="NZ_JBEYXG010000006.1"/>
</dbReference>
<proteinExistence type="predicted"/>
<comment type="caution">
    <text evidence="1">The sequence shown here is derived from an EMBL/GenBank/DDBJ whole genome shotgun (WGS) entry which is preliminary data.</text>
</comment>
<gene>
    <name evidence="1" type="ORF">ACH407_35900</name>
</gene>
<keyword evidence="2" id="KW-1185">Reference proteome</keyword>
<accession>A0ABW7UMD8</accession>
<evidence type="ECO:0000313" key="2">
    <source>
        <dbReference type="Proteomes" id="UP001611339"/>
    </source>
</evidence>
<protein>
    <submittedName>
        <fullName evidence="1">4-oxalocrotonate tautomerase family protein</fullName>
    </submittedName>
</protein>
<reference evidence="1 2" key="1">
    <citation type="submission" date="2024-10" db="EMBL/GenBank/DDBJ databases">
        <title>The Natural Products Discovery Center: Release of the First 8490 Sequenced Strains for Exploring Actinobacteria Biosynthetic Diversity.</title>
        <authorList>
            <person name="Kalkreuter E."/>
            <person name="Kautsar S.A."/>
            <person name="Yang D."/>
            <person name="Bader C.D."/>
            <person name="Teijaro C.N."/>
            <person name="Fluegel L."/>
            <person name="Davis C.M."/>
            <person name="Simpson J.R."/>
            <person name="Lauterbach L."/>
            <person name="Steele A.D."/>
            <person name="Gui C."/>
            <person name="Meng S."/>
            <person name="Li G."/>
            <person name="Viehrig K."/>
            <person name="Ye F."/>
            <person name="Su P."/>
            <person name="Kiefer A.F."/>
            <person name="Nichols A."/>
            <person name="Cepeda A.J."/>
            <person name="Yan W."/>
            <person name="Fan B."/>
            <person name="Jiang Y."/>
            <person name="Adhikari A."/>
            <person name="Zheng C.-J."/>
            <person name="Schuster L."/>
            <person name="Cowan T.M."/>
            <person name="Smanski M.J."/>
            <person name="Chevrette M.G."/>
            <person name="De Carvalho L.P.S."/>
            <person name="Shen B."/>
        </authorList>
    </citation>
    <scope>NUCLEOTIDE SEQUENCE [LARGE SCALE GENOMIC DNA]</scope>
    <source>
        <strain evidence="1 2">NPDC020602</strain>
    </source>
</reference>
<dbReference type="InterPro" id="IPR014347">
    <property type="entry name" value="Tautomerase/MIF_sf"/>
</dbReference>
<organism evidence="1 2">
    <name type="scientific">Streptomyces litmocidini</name>
    <dbReference type="NCBI Taxonomy" id="67318"/>
    <lineage>
        <taxon>Bacteria</taxon>
        <taxon>Bacillati</taxon>
        <taxon>Actinomycetota</taxon>
        <taxon>Actinomycetes</taxon>
        <taxon>Kitasatosporales</taxon>
        <taxon>Streptomycetaceae</taxon>
        <taxon>Streptomyces</taxon>
    </lineage>
</organism>
<evidence type="ECO:0000313" key="1">
    <source>
        <dbReference type="EMBL" id="MFI1718931.1"/>
    </source>
</evidence>
<dbReference type="Proteomes" id="UP001611339">
    <property type="component" value="Unassembled WGS sequence"/>
</dbReference>
<sequence length="144" mass="15209">MGVTMPLVEITVPEGTLSEAAAEVLQQRVADSVLTAMELPHTDFFAAATWVYVREAAKGLATTGAGRPPGVLVVVTPLEGFLTPERNEALAVEVTRHVHEATGPDTVVWLVVNEIPEGNWAVNGGLTRRAKIDELVAEASSPAS</sequence>
<name>A0ABW7UMD8_9ACTN</name>